<dbReference type="WBParaSite" id="HCON_00128040-00001">
    <property type="protein sequence ID" value="HCON_00128040-00001"/>
    <property type="gene ID" value="HCON_00128040"/>
</dbReference>
<evidence type="ECO:0000256" key="5">
    <source>
        <dbReference type="ARBA" id="ARBA00023136"/>
    </source>
</evidence>
<dbReference type="PRINTS" id="PR00698">
    <property type="entry name" value="TMPROTEINSRG"/>
</dbReference>
<dbReference type="AlphaFoldDB" id="A0A7I4YQK7"/>
<evidence type="ECO:0000256" key="2">
    <source>
        <dbReference type="ARBA" id="ARBA00005692"/>
    </source>
</evidence>
<sequence>MALDIVHTVCEGTLISTYLFILFIIITSKVKIFKTPFYVLFVATGIADVFSIMASCFHRLNRQVELGPEFETLTVIAVLVSGTSFLTHMIGNMLLTLNRYSALCLMKWYDKIWTRRNVWIMILVQYIVAFGAFSHGIGMKIVYADNGNGKYVYVSSDPAVSWRNRFVYLIGSFVYAIMSVSFNTRLFIEWRRLAKSNNNSRIKGHEKGLLFYTALVFVSTMLLCLQQITKVISNLTGNVALDTFATMQFFWINDFMVCVPPFCIIMFSADLRRDIFNFWRCRRGTKTSVVSISVINNRNSTLSRK</sequence>
<accession>A0A7I4YQK7</accession>
<evidence type="ECO:0000313" key="8">
    <source>
        <dbReference type="WBParaSite" id="HCON_00128040-00001"/>
    </source>
</evidence>
<evidence type="ECO:0000256" key="6">
    <source>
        <dbReference type="RuleBase" id="RU280813"/>
    </source>
</evidence>
<keyword evidence="5 6" id="KW-0472">Membrane</keyword>
<feature type="transmembrane region" description="Helical" evidence="6">
    <location>
        <begin position="72"/>
        <end position="97"/>
    </location>
</feature>
<keyword evidence="7" id="KW-1185">Reference proteome</keyword>
<dbReference type="GO" id="GO:0016020">
    <property type="term" value="C:membrane"/>
    <property type="evidence" value="ECO:0007669"/>
    <property type="project" value="UniProtKB-SubCell"/>
</dbReference>
<feature type="transmembrane region" description="Helical" evidence="6">
    <location>
        <begin position="38"/>
        <end position="60"/>
    </location>
</feature>
<dbReference type="GO" id="GO:0007606">
    <property type="term" value="P:sensory perception of chemical stimulus"/>
    <property type="evidence" value="ECO:0007669"/>
    <property type="project" value="UniProtKB-UniRule"/>
</dbReference>
<dbReference type="Proteomes" id="UP000025227">
    <property type="component" value="Unplaced"/>
</dbReference>
<feature type="transmembrane region" description="Helical" evidence="6">
    <location>
        <begin position="166"/>
        <end position="188"/>
    </location>
</feature>
<dbReference type="InterPro" id="IPR019426">
    <property type="entry name" value="7TM_GPCR_serpentine_rcpt_Srv"/>
</dbReference>
<comment type="similarity">
    <text evidence="2 6">Belongs to the nematode receptor-like protein srg family.</text>
</comment>
<organism evidence="7 8">
    <name type="scientific">Haemonchus contortus</name>
    <name type="common">Barber pole worm</name>
    <dbReference type="NCBI Taxonomy" id="6289"/>
    <lineage>
        <taxon>Eukaryota</taxon>
        <taxon>Metazoa</taxon>
        <taxon>Ecdysozoa</taxon>
        <taxon>Nematoda</taxon>
        <taxon>Chromadorea</taxon>
        <taxon>Rhabditida</taxon>
        <taxon>Rhabditina</taxon>
        <taxon>Rhabditomorpha</taxon>
        <taxon>Strongyloidea</taxon>
        <taxon>Trichostrongylidae</taxon>
        <taxon>Haemonchus</taxon>
    </lineage>
</organism>
<feature type="transmembrane region" description="Helical" evidence="6">
    <location>
        <begin position="118"/>
        <end position="137"/>
    </location>
</feature>
<proteinExistence type="inferred from homology"/>
<dbReference type="PANTHER" id="PTHR31552">
    <property type="entry name" value="SERPENTINE RECEPTOR CLASS GAMMA"/>
    <property type="match status" value="1"/>
</dbReference>
<feature type="transmembrane region" description="Helical" evidence="6">
    <location>
        <begin position="249"/>
        <end position="269"/>
    </location>
</feature>
<name>A0A7I4YQK7_HAECO</name>
<dbReference type="SUPFAM" id="SSF81321">
    <property type="entry name" value="Family A G protein-coupled receptor-like"/>
    <property type="match status" value="1"/>
</dbReference>
<dbReference type="Gene3D" id="1.20.1070.10">
    <property type="entry name" value="Rhodopsin 7-helix transmembrane proteins"/>
    <property type="match status" value="1"/>
</dbReference>
<evidence type="ECO:0000256" key="4">
    <source>
        <dbReference type="ARBA" id="ARBA00022989"/>
    </source>
</evidence>
<dbReference type="GO" id="GO:0004888">
    <property type="term" value="F:transmembrane signaling receptor activity"/>
    <property type="evidence" value="ECO:0007669"/>
    <property type="project" value="InterPro"/>
</dbReference>
<protein>
    <recommendedName>
        <fullName evidence="6">Serpentine receptor class gamma</fullName>
    </recommendedName>
</protein>
<evidence type="ECO:0000256" key="1">
    <source>
        <dbReference type="ARBA" id="ARBA00004141"/>
    </source>
</evidence>
<keyword evidence="3 6" id="KW-0812">Transmembrane</keyword>
<keyword evidence="4 6" id="KW-1133">Transmembrane helix</keyword>
<dbReference type="InterPro" id="IPR000609">
    <property type="entry name" value="7TM_GPCR_serpentine_rcpt_Srg"/>
</dbReference>
<evidence type="ECO:0000256" key="3">
    <source>
        <dbReference type="ARBA" id="ARBA00022692"/>
    </source>
</evidence>
<feature type="transmembrane region" description="Helical" evidence="6">
    <location>
        <begin position="6"/>
        <end position="26"/>
    </location>
</feature>
<reference evidence="8" key="1">
    <citation type="submission" date="2020-12" db="UniProtKB">
        <authorList>
            <consortium name="WormBaseParasite"/>
        </authorList>
    </citation>
    <scope>IDENTIFICATION</scope>
    <source>
        <strain evidence="8">MHco3</strain>
    </source>
</reference>
<comment type="subcellular location">
    <subcellularLocation>
        <location evidence="1">Membrane</location>
        <topology evidence="1">Multi-pass membrane protein</topology>
    </subcellularLocation>
</comment>
<dbReference type="Pfam" id="PF10323">
    <property type="entry name" value="7TM_GPCR_Srv"/>
    <property type="match status" value="1"/>
</dbReference>
<feature type="transmembrane region" description="Helical" evidence="6">
    <location>
        <begin position="209"/>
        <end position="229"/>
    </location>
</feature>
<dbReference type="PANTHER" id="PTHR31552:SF8">
    <property type="entry name" value="SERPENTINE RECEPTOR CLASS GAMMA"/>
    <property type="match status" value="1"/>
</dbReference>
<evidence type="ECO:0000313" key="7">
    <source>
        <dbReference type="Proteomes" id="UP000025227"/>
    </source>
</evidence>